<dbReference type="Proteomes" id="UP000038750">
    <property type="component" value="Unassembled WGS sequence"/>
</dbReference>
<reference evidence="1 2" key="1">
    <citation type="submission" date="2015-03" db="EMBL/GenBank/DDBJ databases">
        <authorList>
            <person name="Murphy D."/>
        </authorList>
    </citation>
    <scope>NUCLEOTIDE SEQUENCE [LARGE SCALE GENOMIC DNA]</scope>
    <source>
        <strain evidence="1 2">BR165/97</strain>
    </source>
</reference>
<protein>
    <submittedName>
        <fullName evidence="1">Uncharacterized protein</fullName>
    </submittedName>
</protein>
<dbReference type="SUPFAM" id="SSF53448">
    <property type="entry name" value="Nucleotide-diphospho-sugar transferases"/>
    <property type="match status" value="1"/>
</dbReference>
<dbReference type="EMBL" id="CPZJ01000003">
    <property type="protein sequence ID" value="CNF31319.1"/>
    <property type="molecule type" value="Genomic_DNA"/>
</dbReference>
<dbReference type="InterPro" id="IPR029044">
    <property type="entry name" value="Nucleotide-diphossugar_trans"/>
</dbReference>
<sequence>MKVIKLLHDGDIKSPQSKEVVDLSSLRLEDDITVITFCKIDLPITTSIKKINATSRHYFDIDKNVLLLNIQSSSTLFAHILWDVAHHIDVGQVIYIKENIVINNLLDSEYYKDYFDVSVNPMNSIVAYKKIKPLIIEADKGLDDWSFCIPVGPEEPTFLNKCVSRILDLKIDKFEIILCGQPHKEFRYFDKVRIVGTDIPAPPVHITRKKNVLAQEAKYRNLCILHDRVYLPLNFMDAMRAYGDLYAFIGFQSYYFVDRYNLIPRRYSDFGTIGNGINKSFDFSKIIRPNVELFDDMQYICQHPKRANFGYDYLTGSLYVCKRSLWLNTPQNENLFWQEFEDIEQGVRASNKGIPSSINPYSITQSMNSRMVMHYYGYTKINNAKGNYKLSRALTEVIPFIAKKPALRVTEKEARKRMYDYCIKYKVGRDIYCKIPSFKMTGISRYQMIVDIIKDCCIPFDQVDEFVHDFQRNILCDQYPPGILRDLTSVLESSSDSMVKKNHLIQGYFFGMQLMHSYRRTPFAKDNNDWFIRKTPVRKIANYISAVYLKYLYRGTLLPMSVKKLSILIDQTTPYKSE</sequence>
<evidence type="ECO:0000313" key="2">
    <source>
        <dbReference type="Proteomes" id="UP000038750"/>
    </source>
</evidence>
<organism evidence="1 2">
    <name type="scientific">Yersinia intermedia</name>
    <dbReference type="NCBI Taxonomy" id="631"/>
    <lineage>
        <taxon>Bacteria</taxon>
        <taxon>Pseudomonadati</taxon>
        <taxon>Pseudomonadota</taxon>
        <taxon>Gammaproteobacteria</taxon>
        <taxon>Enterobacterales</taxon>
        <taxon>Yersiniaceae</taxon>
        <taxon>Yersinia</taxon>
    </lineage>
</organism>
<accession>A0A0T9LWA3</accession>
<name>A0A0T9LWA3_YERIN</name>
<dbReference type="AlphaFoldDB" id="A0A0T9LWA3"/>
<dbReference type="OrthoDB" id="6912764at2"/>
<dbReference type="RefSeq" id="WP_050072890.1">
    <property type="nucleotide sequence ID" value="NZ_CPZJ01000003.1"/>
</dbReference>
<proteinExistence type="predicted"/>
<gene>
    <name evidence="1" type="ORF">ERS008530_00887</name>
</gene>
<evidence type="ECO:0000313" key="1">
    <source>
        <dbReference type="EMBL" id="CNF31319.1"/>
    </source>
</evidence>